<dbReference type="GO" id="GO:0016301">
    <property type="term" value="F:kinase activity"/>
    <property type="evidence" value="ECO:0007669"/>
    <property type="project" value="UniProtKB-KW"/>
</dbReference>
<evidence type="ECO:0000256" key="15">
    <source>
        <dbReference type="ARBA" id="ARBA00022842"/>
    </source>
</evidence>
<evidence type="ECO:0000256" key="16">
    <source>
        <dbReference type="ARBA" id="ARBA00033235"/>
    </source>
</evidence>
<keyword evidence="21" id="KW-0175">Coiled coil</keyword>
<dbReference type="PROSITE" id="PS00370">
    <property type="entry name" value="PEP_ENZYMES_PHOS_SITE"/>
    <property type="match status" value="1"/>
</dbReference>
<dbReference type="Gene3D" id="3.20.20.60">
    <property type="entry name" value="Phosphoenolpyruvate-binding domains"/>
    <property type="match status" value="1"/>
</dbReference>
<dbReference type="FunFam" id="3.20.20.60:FF:000007">
    <property type="entry name" value="Phosphoenolpyruvate-protein phosphotransferase"/>
    <property type="match status" value="1"/>
</dbReference>
<dbReference type="Gene3D" id="1.10.274.10">
    <property type="entry name" value="PtsI, HPr-binding domain"/>
    <property type="match status" value="1"/>
</dbReference>
<dbReference type="Pfam" id="PF05524">
    <property type="entry name" value="PEP-utilisers_N"/>
    <property type="match status" value="1"/>
</dbReference>
<dbReference type="SUPFAM" id="SSF47831">
    <property type="entry name" value="Enzyme I of the PEP:sugar phosphotransferase system HPr-binding (sub)domain"/>
    <property type="match status" value="1"/>
</dbReference>
<feature type="binding site" evidence="20">
    <location>
        <position position="454"/>
    </location>
    <ligand>
        <name>Mg(2+)</name>
        <dbReference type="ChEBI" id="CHEBI:18420"/>
    </ligand>
</feature>
<evidence type="ECO:0000256" key="17">
    <source>
        <dbReference type="PIRNR" id="PIRNR000732"/>
    </source>
</evidence>
<keyword evidence="12 17" id="KW-0598">Phosphotransferase system</keyword>
<dbReference type="InterPro" id="IPR023151">
    <property type="entry name" value="PEP_util_CS"/>
</dbReference>
<evidence type="ECO:0000256" key="11">
    <source>
        <dbReference type="ARBA" id="ARBA00022679"/>
    </source>
</evidence>
<feature type="binding site" evidence="19">
    <location>
        <begin position="453"/>
        <end position="454"/>
    </location>
    <ligand>
        <name>phosphoenolpyruvate</name>
        <dbReference type="ChEBI" id="CHEBI:58702"/>
    </ligand>
</feature>
<keyword evidence="13 17" id="KW-0479">Metal-binding</keyword>
<comment type="caution">
    <text evidence="25">The sequence shown here is derived from an EMBL/GenBank/DDBJ whole genome shotgun (WGS) entry which is preliminary data.</text>
</comment>
<feature type="domain" description="PEP-utilising enzyme mobile" evidence="22">
    <location>
        <begin position="153"/>
        <end position="224"/>
    </location>
</feature>
<dbReference type="InterPro" id="IPR040442">
    <property type="entry name" value="Pyrv_kinase-like_dom_sf"/>
</dbReference>
<feature type="binding site" evidence="20">
    <location>
        <position position="430"/>
    </location>
    <ligand>
        <name>Mg(2+)</name>
        <dbReference type="ChEBI" id="CHEBI:18420"/>
    </ligand>
</feature>
<reference evidence="25" key="1">
    <citation type="journal article" date="2023" name="Int. J. Syst. Evol. Microbiol.">
        <title>Collibacillus ludicampi gen. nov., sp. nov., a new soil bacterium of the family Alicyclobacillaceae.</title>
        <authorList>
            <person name="Jojima T."/>
            <person name="Ioku Y."/>
            <person name="Fukuta Y."/>
            <person name="Shirasaka N."/>
            <person name="Matsumura Y."/>
            <person name="Mori M."/>
        </authorList>
    </citation>
    <scope>NUCLEOTIDE SEQUENCE</scope>
    <source>
        <strain evidence="25">TP075</strain>
    </source>
</reference>
<evidence type="ECO:0000256" key="5">
    <source>
        <dbReference type="ARBA" id="ARBA00007837"/>
    </source>
</evidence>
<comment type="cofactor">
    <cofactor evidence="2 17 20">
        <name>Mg(2+)</name>
        <dbReference type="ChEBI" id="CHEBI:18420"/>
    </cofactor>
</comment>
<dbReference type="EC" id="2.7.3.9" evidence="6 17"/>
<dbReference type="GO" id="GO:0046872">
    <property type="term" value="F:metal ion binding"/>
    <property type="evidence" value="ECO:0007669"/>
    <property type="project" value="UniProtKB-KW"/>
</dbReference>
<dbReference type="SUPFAM" id="SSF52009">
    <property type="entry name" value="Phosphohistidine domain"/>
    <property type="match status" value="1"/>
</dbReference>
<comment type="similarity">
    <text evidence="5 17">Belongs to the PEP-utilizing enzyme family.</text>
</comment>
<keyword evidence="15 17" id="KW-0460">Magnesium</keyword>
<feature type="coiled-coil region" evidence="21">
    <location>
        <begin position="228"/>
        <end position="255"/>
    </location>
</feature>
<dbReference type="PIRSF" id="PIRSF000732">
    <property type="entry name" value="PTS_enzyme_I"/>
    <property type="match status" value="1"/>
</dbReference>
<name>A0AAV4LAQ7_9BACL</name>
<evidence type="ECO:0000256" key="6">
    <source>
        <dbReference type="ARBA" id="ARBA00012232"/>
    </source>
</evidence>
<dbReference type="InterPro" id="IPR015813">
    <property type="entry name" value="Pyrv/PenolPyrv_kinase-like_dom"/>
</dbReference>
<dbReference type="PANTHER" id="PTHR46244">
    <property type="entry name" value="PHOSPHOENOLPYRUVATE-PROTEIN PHOSPHOTRANSFERASE"/>
    <property type="match status" value="1"/>
</dbReference>
<feature type="domain" description="PEP-utilising enzyme C-terminal" evidence="23">
    <location>
        <begin position="254"/>
        <end position="539"/>
    </location>
</feature>
<protein>
    <recommendedName>
        <fullName evidence="7 17">Phosphoenolpyruvate-protein phosphotransferase</fullName>
        <ecNumber evidence="6 17">2.7.3.9</ecNumber>
    </recommendedName>
    <alternativeName>
        <fullName evidence="16 17">Phosphotransferase system, enzyme I</fullName>
    </alternativeName>
</protein>
<keyword evidence="14 17" id="KW-0418">Kinase</keyword>
<feature type="binding site" evidence="19">
    <location>
        <position position="331"/>
    </location>
    <ligand>
        <name>phosphoenolpyruvate</name>
        <dbReference type="ChEBI" id="CHEBI:58702"/>
    </ligand>
</feature>
<dbReference type="InterPro" id="IPR018274">
    <property type="entry name" value="PEP_util_AS"/>
</dbReference>
<keyword evidence="10 17" id="KW-0762">Sugar transport</keyword>
<evidence type="ECO:0000256" key="8">
    <source>
        <dbReference type="ARBA" id="ARBA00022448"/>
    </source>
</evidence>
<dbReference type="PANTHER" id="PTHR46244:SF3">
    <property type="entry name" value="PHOSPHOENOLPYRUVATE-PROTEIN PHOSPHOTRANSFERASE"/>
    <property type="match status" value="1"/>
</dbReference>
<evidence type="ECO:0000256" key="1">
    <source>
        <dbReference type="ARBA" id="ARBA00000683"/>
    </source>
</evidence>
<comment type="function">
    <text evidence="3 17">General (non sugar-specific) component of the phosphoenolpyruvate-dependent sugar phosphotransferase system (sugar PTS). This major carbohydrate active-transport system catalyzes the phosphorylation of incoming sugar substrates concomitantly with their translocation across the cell membrane. Enzyme I transfers the phosphoryl group from phosphoenolpyruvate (PEP) to the phosphoryl carrier protein (HPr).</text>
</comment>
<evidence type="ECO:0000256" key="18">
    <source>
        <dbReference type="PIRSR" id="PIRSR000732-1"/>
    </source>
</evidence>
<dbReference type="SUPFAM" id="SSF51621">
    <property type="entry name" value="Phosphoenolpyruvate/pyruvate domain"/>
    <property type="match status" value="1"/>
</dbReference>
<dbReference type="Gene3D" id="3.50.30.10">
    <property type="entry name" value="Phosphohistidine domain"/>
    <property type="match status" value="1"/>
</dbReference>
<evidence type="ECO:0000256" key="2">
    <source>
        <dbReference type="ARBA" id="ARBA00001946"/>
    </source>
</evidence>
<organism evidence="25 26">
    <name type="scientific">Collibacillus ludicampi</name>
    <dbReference type="NCBI Taxonomy" id="2771369"/>
    <lineage>
        <taxon>Bacteria</taxon>
        <taxon>Bacillati</taxon>
        <taxon>Bacillota</taxon>
        <taxon>Bacilli</taxon>
        <taxon>Bacillales</taxon>
        <taxon>Alicyclobacillaceae</taxon>
        <taxon>Collibacillus</taxon>
    </lineage>
</organism>
<dbReference type="InterPro" id="IPR036618">
    <property type="entry name" value="PtsI_HPr-bd_sf"/>
</dbReference>
<evidence type="ECO:0000256" key="14">
    <source>
        <dbReference type="ARBA" id="ARBA00022777"/>
    </source>
</evidence>
<dbReference type="InterPro" id="IPR050499">
    <property type="entry name" value="PEP-utilizing_PTS_enzyme"/>
</dbReference>
<evidence type="ECO:0000256" key="20">
    <source>
        <dbReference type="PIRSR" id="PIRSR000732-3"/>
    </source>
</evidence>
<evidence type="ECO:0000259" key="23">
    <source>
        <dbReference type="Pfam" id="PF02896"/>
    </source>
</evidence>
<dbReference type="Pfam" id="PF02896">
    <property type="entry name" value="PEP-utilizers_C"/>
    <property type="match status" value="1"/>
</dbReference>
<dbReference type="InterPro" id="IPR008731">
    <property type="entry name" value="PTS_EIN"/>
</dbReference>
<evidence type="ECO:0000256" key="4">
    <source>
        <dbReference type="ARBA" id="ARBA00004496"/>
    </source>
</evidence>
<feature type="binding site" evidence="19">
    <location>
        <position position="464"/>
    </location>
    <ligand>
        <name>phosphoenolpyruvate</name>
        <dbReference type="ChEBI" id="CHEBI:58702"/>
    </ligand>
</feature>
<gene>
    <name evidence="25" type="ORF">DNHGIG_04190</name>
</gene>
<evidence type="ECO:0000256" key="10">
    <source>
        <dbReference type="ARBA" id="ARBA00022597"/>
    </source>
</evidence>
<proteinExistence type="inferred from homology"/>
<evidence type="ECO:0000256" key="9">
    <source>
        <dbReference type="ARBA" id="ARBA00022490"/>
    </source>
</evidence>
<comment type="catalytic activity">
    <reaction evidence="1 17">
        <text>L-histidyl-[protein] + phosphoenolpyruvate = N(pros)-phospho-L-histidyl-[protein] + pyruvate</text>
        <dbReference type="Rhea" id="RHEA:23880"/>
        <dbReference type="Rhea" id="RHEA-COMP:9745"/>
        <dbReference type="Rhea" id="RHEA-COMP:9746"/>
        <dbReference type="ChEBI" id="CHEBI:15361"/>
        <dbReference type="ChEBI" id="CHEBI:29979"/>
        <dbReference type="ChEBI" id="CHEBI:58702"/>
        <dbReference type="ChEBI" id="CHEBI:64837"/>
        <dbReference type="EC" id="2.7.3.9"/>
    </reaction>
</comment>
<evidence type="ECO:0000259" key="22">
    <source>
        <dbReference type="Pfam" id="PF00391"/>
    </source>
</evidence>
<evidence type="ECO:0000256" key="19">
    <source>
        <dbReference type="PIRSR" id="PIRSR000732-2"/>
    </source>
</evidence>
<keyword evidence="26" id="KW-1185">Reference proteome</keyword>
<dbReference type="InterPro" id="IPR000121">
    <property type="entry name" value="PEP_util_C"/>
</dbReference>
<dbReference type="Pfam" id="PF00391">
    <property type="entry name" value="PEP-utilizers"/>
    <property type="match status" value="1"/>
</dbReference>
<keyword evidence="11 17" id="KW-0808">Transferase</keyword>
<dbReference type="InterPro" id="IPR008279">
    <property type="entry name" value="PEP-util_enz_mobile_dom"/>
</dbReference>
<keyword evidence="8 17" id="KW-0813">Transport</keyword>
<dbReference type="AlphaFoldDB" id="A0AAV4LAQ7"/>
<evidence type="ECO:0000256" key="12">
    <source>
        <dbReference type="ARBA" id="ARBA00022683"/>
    </source>
</evidence>
<evidence type="ECO:0000256" key="3">
    <source>
        <dbReference type="ARBA" id="ARBA00002728"/>
    </source>
</evidence>
<evidence type="ECO:0000256" key="7">
    <source>
        <dbReference type="ARBA" id="ARBA00016544"/>
    </source>
</evidence>
<feature type="coiled-coil region" evidence="21">
    <location>
        <begin position="40"/>
        <end position="71"/>
    </location>
</feature>
<feature type="binding site" evidence="19">
    <location>
        <position position="295"/>
    </location>
    <ligand>
        <name>phosphoenolpyruvate</name>
        <dbReference type="ChEBI" id="CHEBI:58702"/>
    </ligand>
</feature>
<dbReference type="PROSITE" id="PS00742">
    <property type="entry name" value="PEP_ENZYMES_2"/>
    <property type="match status" value="1"/>
</dbReference>
<dbReference type="InterPro" id="IPR024692">
    <property type="entry name" value="PTS_EI"/>
</dbReference>
<dbReference type="PRINTS" id="PR01736">
    <property type="entry name" value="PHPHTRNFRASE"/>
</dbReference>
<keyword evidence="9 17" id="KW-0963">Cytoplasm</keyword>
<evidence type="ECO:0000256" key="13">
    <source>
        <dbReference type="ARBA" id="ARBA00022723"/>
    </source>
</evidence>
<feature type="active site" description="Proton donor" evidence="18">
    <location>
        <position position="501"/>
    </location>
</feature>
<dbReference type="Proteomes" id="UP001057291">
    <property type="component" value="Unassembled WGS sequence"/>
</dbReference>
<dbReference type="NCBIfam" id="TIGR01417">
    <property type="entry name" value="PTS_I_fam"/>
    <property type="match status" value="1"/>
</dbReference>
<dbReference type="InterPro" id="IPR036637">
    <property type="entry name" value="Phosphohistidine_dom_sf"/>
</dbReference>
<feature type="active site" description="Tele-phosphohistidine intermediate" evidence="18">
    <location>
        <position position="188"/>
    </location>
</feature>
<feature type="domain" description="Phosphotransferase system enzyme I N-terminal" evidence="24">
    <location>
        <begin position="3"/>
        <end position="126"/>
    </location>
</feature>
<comment type="subcellular location">
    <subcellularLocation>
        <location evidence="4 17">Cytoplasm</location>
    </subcellularLocation>
</comment>
<dbReference type="EMBL" id="BOQE01000001">
    <property type="protein sequence ID" value="GIM44870.1"/>
    <property type="molecule type" value="Genomic_DNA"/>
</dbReference>
<evidence type="ECO:0000256" key="21">
    <source>
        <dbReference type="SAM" id="Coils"/>
    </source>
</evidence>
<evidence type="ECO:0000313" key="25">
    <source>
        <dbReference type="EMBL" id="GIM44870.1"/>
    </source>
</evidence>
<evidence type="ECO:0000259" key="24">
    <source>
        <dbReference type="Pfam" id="PF05524"/>
    </source>
</evidence>
<sequence>MFTGIAASRGIAIGPAFILQEFSPVVTRVTLSPEDSEKELDRLNQAILETKEQIETIKKRAEEELGAEEAEIFAAHLMMVSDPEFLGAIRNHVTEQRVNAEAAIQEVVDMYVNLFSAMDDEYMRERAADVRDVGRRILRNLMGIKDISLSELSEDVVVLAHDLTPSDTAQLNHHVLGFATEIGGRTSHSAIMARSLELPAVVGVSGLLENIKTGDLVIIDGEQGKVIVNPAEDELKAYQVRKESLRQQKEALLALVDKPSITKDGRRVELAANIGTPKDAQGALRNGAEGIGLYRTEFLYMDRQELPSEEEQYEAYRQVAEAMGDKPVIIRTLDIGGDKELPYLQLPQEANPFLGYRAIRLCLDRKDLFKIQLRAILRASVHGKLRIMYPMISGLEELRQANSLLQSVKNELKESGIPFDEEIQVGMMIEVPSAAISADLLAPEVDFFSIGTNDLIQYAVAVDRMNERISHLYQPFHPSVLRLIRHVIQAAHQHGKWVGMCGEMAGDPLAIPVLLGLGLDEFSMSASSILDARACITSISYQEAKTWAEEVLQYKTAEEIVEFLKGKLGK</sequence>
<dbReference type="InterPro" id="IPR006318">
    <property type="entry name" value="PTS_EI-like"/>
</dbReference>
<dbReference type="GO" id="GO:0005737">
    <property type="term" value="C:cytoplasm"/>
    <property type="evidence" value="ECO:0007669"/>
    <property type="project" value="UniProtKB-SubCell"/>
</dbReference>
<evidence type="ECO:0000313" key="26">
    <source>
        <dbReference type="Proteomes" id="UP001057291"/>
    </source>
</evidence>
<dbReference type="GO" id="GO:0008965">
    <property type="term" value="F:phosphoenolpyruvate-protein phosphotransferase activity"/>
    <property type="evidence" value="ECO:0007669"/>
    <property type="project" value="UniProtKB-EC"/>
</dbReference>
<dbReference type="GO" id="GO:0009401">
    <property type="term" value="P:phosphoenolpyruvate-dependent sugar phosphotransferase system"/>
    <property type="evidence" value="ECO:0007669"/>
    <property type="project" value="UniProtKB-KW"/>
</dbReference>
<accession>A0AAV4LAQ7</accession>